<comment type="caution">
    <text evidence="8">The sequence shown here is derived from an EMBL/GenBank/DDBJ whole genome shotgun (WGS) entry which is preliminary data.</text>
</comment>
<feature type="transmembrane region" description="Helical" evidence="6">
    <location>
        <begin position="106"/>
        <end position="128"/>
    </location>
</feature>
<evidence type="ECO:0000256" key="1">
    <source>
        <dbReference type="ARBA" id="ARBA00004141"/>
    </source>
</evidence>
<evidence type="ECO:0000313" key="8">
    <source>
        <dbReference type="EMBL" id="KAJ7977818.1"/>
    </source>
</evidence>
<dbReference type="GO" id="GO:0140359">
    <property type="term" value="F:ABC-type transporter activity"/>
    <property type="evidence" value="ECO:0007669"/>
    <property type="project" value="InterPro"/>
</dbReference>
<dbReference type="AlphaFoldDB" id="A0AAD7QAI7"/>
<accession>A0AAD7QAI7</accession>
<dbReference type="GO" id="GO:0005886">
    <property type="term" value="C:plasma membrane"/>
    <property type="evidence" value="ECO:0007669"/>
    <property type="project" value="UniProtKB-ARBA"/>
</dbReference>
<evidence type="ECO:0000256" key="6">
    <source>
        <dbReference type="SAM" id="Phobius"/>
    </source>
</evidence>
<keyword evidence="2" id="KW-0813">Transport</keyword>
<organism evidence="8 9">
    <name type="scientific">Quillaja saponaria</name>
    <name type="common">Soap bark tree</name>
    <dbReference type="NCBI Taxonomy" id="32244"/>
    <lineage>
        <taxon>Eukaryota</taxon>
        <taxon>Viridiplantae</taxon>
        <taxon>Streptophyta</taxon>
        <taxon>Embryophyta</taxon>
        <taxon>Tracheophyta</taxon>
        <taxon>Spermatophyta</taxon>
        <taxon>Magnoliopsida</taxon>
        <taxon>eudicotyledons</taxon>
        <taxon>Gunneridae</taxon>
        <taxon>Pentapetalae</taxon>
        <taxon>rosids</taxon>
        <taxon>fabids</taxon>
        <taxon>Fabales</taxon>
        <taxon>Quillajaceae</taxon>
        <taxon>Quillaja</taxon>
    </lineage>
</organism>
<keyword evidence="4 6" id="KW-1133">Transmembrane helix</keyword>
<comment type="subcellular location">
    <subcellularLocation>
        <location evidence="1">Membrane</location>
        <topology evidence="1">Multi-pass membrane protein</topology>
    </subcellularLocation>
</comment>
<feature type="domain" description="ABC-2 type transporter transmembrane" evidence="7">
    <location>
        <begin position="1"/>
        <end position="157"/>
    </location>
</feature>
<keyword evidence="9" id="KW-1185">Reference proteome</keyword>
<dbReference type="Proteomes" id="UP001163823">
    <property type="component" value="Chromosome 3"/>
</dbReference>
<keyword evidence="5 6" id="KW-0472">Membrane</keyword>
<evidence type="ECO:0000259" key="7">
    <source>
        <dbReference type="Pfam" id="PF01061"/>
    </source>
</evidence>
<sequence length="218" mass="25446">MYSSLLFLGISNCSSVLSRFTTERTVMYREKFAHMYSSLAYSCAQVIVEVPYLFIQAAIHVIITYPMIGYYTSPFKVLWFFYAMFCSLLCFNYLGMMLVFLTPNFMVASVLTSALYSMLNLFSGFLIPQPKIPKWWIWMYYLSPTSWTLKWLLTSQYGDIDKEIMVFGETKKVTAFLEDYFGFQHNHLDLVAIVLLAFPLAFASIFAYCMARLNFQQR</sequence>
<dbReference type="EMBL" id="JARAOO010000003">
    <property type="protein sequence ID" value="KAJ7977818.1"/>
    <property type="molecule type" value="Genomic_DNA"/>
</dbReference>
<feature type="transmembrane region" description="Helical" evidence="6">
    <location>
        <begin position="39"/>
        <end position="65"/>
    </location>
</feature>
<proteinExistence type="predicted"/>
<evidence type="ECO:0000256" key="5">
    <source>
        <dbReference type="ARBA" id="ARBA00023136"/>
    </source>
</evidence>
<feature type="transmembrane region" description="Helical" evidence="6">
    <location>
        <begin position="190"/>
        <end position="211"/>
    </location>
</feature>
<evidence type="ECO:0000256" key="4">
    <source>
        <dbReference type="ARBA" id="ARBA00022989"/>
    </source>
</evidence>
<name>A0AAD7QAI7_QUISA</name>
<evidence type="ECO:0000313" key="9">
    <source>
        <dbReference type="Proteomes" id="UP001163823"/>
    </source>
</evidence>
<dbReference type="InterPro" id="IPR013525">
    <property type="entry name" value="ABC2_TM"/>
</dbReference>
<dbReference type="Pfam" id="PF01061">
    <property type="entry name" value="ABC2_membrane"/>
    <property type="match status" value="1"/>
</dbReference>
<dbReference type="KEGG" id="qsa:O6P43_007387"/>
<gene>
    <name evidence="8" type="ORF">O6P43_007387</name>
</gene>
<dbReference type="PANTHER" id="PTHR19241">
    <property type="entry name" value="ATP-BINDING CASSETTE TRANSPORTER"/>
    <property type="match status" value="1"/>
</dbReference>
<keyword evidence="3 6" id="KW-0812">Transmembrane</keyword>
<evidence type="ECO:0000256" key="3">
    <source>
        <dbReference type="ARBA" id="ARBA00022692"/>
    </source>
</evidence>
<feature type="transmembrane region" description="Helical" evidence="6">
    <location>
        <begin position="77"/>
        <end position="100"/>
    </location>
</feature>
<evidence type="ECO:0000256" key="2">
    <source>
        <dbReference type="ARBA" id="ARBA00022448"/>
    </source>
</evidence>
<reference evidence="8" key="1">
    <citation type="journal article" date="2023" name="Science">
        <title>Elucidation of the pathway for biosynthesis of saponin adjuvants from the soapbark tree.</title>
        <authorList>
            <person name="Reed J."/>
            <person name="Orme A."/>
            <person name="El-Demerdash A."/>
            <person name="Owen C."/>
            <person name="Martin L.B.B."/>
            <person name="Misra R.C."/>
            <person name="Kikuchi S."/>
            <person name="Rejzek M."/>
            <person name="Martin A.C."/>
            <person name="Harkess A."/>
            <person name="Leebens-Mack J."/>
            <person name="Louveau T."/>
            <person name="Stephenson M.J."/>
            <person name="Osbourn A."/>
        </authorList>
    </citation>
    <scope>NUCLEOTIDE SEQUENCE</scope>
    <source>
        <strain evidence="8">S10</strain>
    </source>
</reference>
<protein>
    <submittedName>
        <fullName evidence="8">Pleiotropic drug resistance protein 3-like</fullName>
    </submittedName>
</protein>